<accession>A0A227KNP6</accession>
<dbReference type="GeneID" id="78361610"/>
<comment type="caution">
    <text evidence="1">The sequence shown here is derived from an EMBL/GenBank/DDBJ whole genome shotgun (WGS) entry which is preliminary data.</text>
</comment>
<dbReference type="EMBL" id="NHMP01000003">
    <property type="protein sequence ID" value="OXE49705.1"/>
    <property type="molecule type" value="Genomic_DNA"/>
</dbReference>
<evidence type="ECO:0000313" key="2">
    <source>
        <dbReference type="Proteomes" id="UP000214610"/>
    </source>
</evidence>
<proteinExistence type="predicted"/>
<evidence type="ECO:0000313" key="1">
    <source>
        <dbReference type="EMBL" id="OXE49705.1"/>
    </source>
</evidence>
<sequence length="59" mass="6906">MSQKKLNKFSVDDEINQFCEDLISSVRQMKQGKVERKTFVVPIVETRKKTGLTQEDFVK</sequence>
<dbReference type="AlphaFoldDB" id="A0A227KNP6"/>
<protein>
    <submittedName>
        <fullName evidence="1">Uncharacterized protein</fullName>
    </submittedName>
</protein>
<dbReference type="RefSeq" id="WP_066593139.1">
    <property type="nucleotide sequence ID" value="NZ_CAJTBZ010000049.1"/>
</dbReference>
<gene>
    <name evidence="1" type="ORF">ADH67_06150</name>
</gene>
<dbReference type="Proteomes" id="UP000214610">
    <property type="component" value="Unassembled WGS sequence"/>
</dbReference>
<name>A0A227KNP6_9BURK</name>
<reference evidence="2" key="1">
    <citation type="submission" date="2017-05" db="EMBL/GenBank/DDBJ databases">
        <title>Improved OligoMM genomes.</title>
        <authorList>
            <person name="Garzetti D."/>
        </authorList>
    </citation>
    <scope>NUCLEOTIDE SEQUENCE [LARGE SCALE GENOMIC DNA]</scope>
    <source>
        <strain evidence="2">YL45</strain>
    </source>
</reference>
<organism evidence="1 2">
    <name type="scientific">Turicimonas muris</name>
    <dbReference type="NCBI Taxonomy" id="1796652"/>
    <lineage>
        <taxon>Bacteria</taxon>
        <taxon>Pseudomonadati</taxon>
        <taxon>Pseudomonadota</taxon>
        <taxon>Betaproteobacteria</taxon>
        <taxon>Burkholderiales</taxon>
        <taxon>Sutterellaceae</taxon>
        <taxon>Turicimonas</taxon>
    </lineage>
</organism>
<keyword evidence="2" id="KW-1185">Reference proteome</keyword>